<reference evidence="2" key="1">
    <citation type="journal article" date="2020" name="Nature">
        <title>Giant virus diversity and host interactions through global metagenomics.</title>
        <authorList>
            <person name="Schulz F."/>
            <person name="Roux S."/>
            <person name="Paez-Espino D."/>
            <person name="Jungbluth S."/>
            <person name="Walsh D.A."/>
            <person name="Denef V.J."/>
            <person name="McMahon K.D."/>
            <person name="Konstantinidis K.T."/>
            <person name="Eloe-Fadrosh E.A."/>
            <person name="Kyrpides N.C."/>
            <person name="Woyke T."/>
        </authorList>
    </citation>
    <scope>NUCLEOTIDE SEQUENCE</scope>
    <source>
        <strain evidence="2">GVMAG-M-3300010158-55</strain>
    </source>
</reference>
<dbReference type="AlphaFoldDB" id="A0A6C0B7Z9"/>
<keyword evidence="1" id="KW-0472">Membrane</keyword>
<protein>
    <submittedName>
        <fullName evidence="2">Uncharacterized protein</fullName>
    </submittedName>
</protein>
<feature type="transmembrane region" description="Helical" evidence="1">
    <location>
        <begin position="56"/>
        <end position="75"/>
    </location>
</feature>
<keyword evidence="1" id="KW-0812">Transmembrane</keyword>
<organism evidence="2">
    <name type="scientific">viral metagenome</name>
    <dbReference type="NCBI Taxonomy" id="1070528"/>
    <lineage>
        <taxon>unclassified sequences</taxon>
        <taxon>metagenomes</taxon>
        <taxon>organismal metagenomes</taxon>
    </lineage>
</organism>
<evidence type="ECO:0000313" key="2">
    <source>
        <dbReference type="EMBL" id="QHS88216.1"/>
    </source>
</evidence>
<keyword evidence="1" id="KW-1133">Transmembrane helix</keyword>
<name>A0A6C0B7Z9_9ZZZZ</name>
<accession>A0A6C0B7Z9</accession>
<dbReference type="EMBL" id="MN739094">
    <property type="protein sequence ID" value="QHS88216.1"/>
    <property type="molecule type" value="Genomic_DNA"/>
</dbReference>
<proteinExistence type="predicted"/>
<feature type="transmembrane region" description="Helical" evidence="1">
    <location>
        <begin position="87"/>
        <end position="109"/>
    </location>
</feature>
<sequence>MQIIRPDFIFSYWIFVWSIFYFTHIVTINPKLWLIASLFENIISIFFMLQSKFYYIFRFIFINLCIKVVPLYLLWNEPIHKKEILYSGIIFIIYNLWLYINNQTVYTIYKMLN</sequence>
<feature type="transmembrane region" description="Helical" evidence="1">
    <location>
        <begin position="7"/>
        <end position="26"/>
    </location>
</feature>
<feature type="transmembrane region" description="Helical" evidence="1">
    <location>
        <begin position="32"/>
        <end position="49"/>
    </location>
</feature>
<evidence type="ECO:0000256" key="1">
    <source>
        <dbReference type="SAM" id="Phobius"/>
    </source>
</evidence>